<evidence type="ECO:0000256" key="3">
    <source>
        <dbReference type="HAMAP-Rule" id="MF_01929"/>
    </source>
</evidence>
<dbReference type="NCBIfam" id="TIGR01162">
    <property type="entry name" value="purE"/>
    <property type="match status" value="1"/>
</dbReference>
<comment type="catalytic activity">
    <reaction evidence="3 4">
        <text>5-carboxyamino-1-(5-phospho-D-ribosyl)imidazole + H(+) = 5-amino-1-(5-phospho-D-ribosyl)imidazole-4-carboxylate</text>
        <dbReference type="Rhea" id="RHEA:13193"/>
        <dbReference type="ChEBI" id="CHEBI:15378"/>
        <dbReference type="ChEBI" id="CHEBI:58730"/>
        <dbReference type="ChEBI" id="CHEBI:77657"/>
        <dbReference type="EC" id="5.4.99.18"/>
    </reaction>
</comment>
<comment type="pathway">
    <text evidence="3 4">Purine metabolism; IMP biosynthesis via de novo pathway; 5-amino-1-(5-phospho-D-ribosyl)imidazole-4-carboxylate from 5-amino-1-(5-phospho-D-ribosyl)imidazole (N5-CAIR route): step 2/2.</text>
</comment>
<sequence>MITIIMGSKSDVKIAEKAVSILKEFEIEYEVRVASAHRTPELVEEIVKNSKSKVFIAIAGLAAHLPGVVAAMTTKPVIAVPVESKLDGLDALLSAVQMPPGIPAACVGIDRGENAAILAAEMLSISDERIEKKLTEFRENQKEKIFSDDLEVSSLFKN</sequence>
<dbReference type="GO" id="GO:0034023">
    <property type="term" value="F:5-(carboxyamino)imidazole ribonucleotide mutase activity"/>
    <property type="evidence" value="ECO:0007669"/>
    <property type="project" value="UniProtKB-UniRule"/>
</dbReference>
<keyword evidence="2 3" id="KW-0413">Isomerase</keyword>
<protein>
    <recommendedName>
        <fullName evidence="3 4">N5-carboxyaminoimidazole ribonucleotide mutase</fullName>
        <shortName evidence="3 4">N5-CAIR mutase</shortName>
        <ecNumber evidence="3 4">5.4.99.18</ecNumber>
    </recommendedName>
    <alternativeName>
        <fullName evidence="3">5-(carboxyamino)imidazole ribonucleotide mutase</fullName>
    </alternativeName>
</protein>
<reference evidence="7 8" key="1">
    <citation type="submission" date="2009-06" db="EMBL/GenBank/DDBJ databases">
        <title>Molecular Evidence for Microbiologically Influenced Corrosion from genome of Methanogen.</title>
        <authorList>
            <person name="Ito N."/>
            <person name="Tsurumaru H."/>
            <person name="Shimizu A."/>
            <person name="Harada T."/>
            <person name="Hosoyama A."/>
            <person name="Horikawa H."/>
            <person name="Wakai S."/>
            <person name="Sasaki K."/>
            <person name="Nishijima K."/>
            <person name="Ataku H."/>
            <person name="Yamazaki J."/>
            <person name="Mise M."/>
            <person name="Yamazaki S."/>
            <person name="Tanikawa S."/>
            <person name="Harayama S."/>
            <person name="Fujita N."/>
        </authorList>
    </citation>
    <scope>NUCLEOTIDE SEQUENCE [LARGE SCALE GENOMIC DNA]</scope>
    <source>
        <strain evidence="8">KA1 ( NBRC 102054)</strain>
    </source>
</reference>
<evidence type="ECO:0000256" key="2">
    <source>
        <dbReference type="ARBA" id="ARBA00023235"/>
    </source>
</evidence>
<dbReference type="GeneID" id="41278704"/>
<dbReference type="SMART" id="SM01001">
    <property type="entry name" value="AIRC"/>
    <property type="match status" value="1"/>
</dbReference>
<dbReference type="KEGG" id="mmak:MMKA1_02890"/>
<dbReference type="InterPro" id="IPR000031">
    <property type="entry name" value="PurE_dom"/>
</dbReference>
<evidence type="ECO:0000256" key="4">
    <source>
        <dbReference type="PIRNR" id="PIRNR001338"/>
    </source>
</evidence>
<dbReference type="AlphaFoldDB" id="A0A2Z5PIS7"/>
<accession>A0A2Z5PIS7</accession>
<feature type="binding site" evidence="3 5">
    <location>
        <position position="11"/>
    </location>
    <ligand>
        <name>substrate</name>
    </ligand>
</feature>
<dbReference type="Pfam" id="PF00731">
    <property type="entry name" value="AIRC"/>
    <property type="match status" value="1"/>
</dbReference>
<feature type="binding site" evidence="3 5">
    <location>
        <position position="8"/>
    </location>
    <ligand>
        <name>substrate</name>
    </ligand>
</feature>
<comment type="similarity">
    <text evidence="3">Belongs to the AIR carboxylase family. Class I subfamily.</text>
</comment>
<evidence type="ECO:0000313" key="8">
    <source>
        <dbReference type="Proteomes" id="UP000264208"/>
    </source>
</evidence>
<dbReference type="Gene3D" id="3.40.50.1970">
    <property type="match status" value="1"/>
</dbReference>
<dbReference type="PANTHER" id="PTHR23046">
    <property type="entry name" value="PHOSPHORIBOSYLAMINOIMIDAZOLE CARBOXYLASE CATALYTIC SUBUNIT"/>
    <property type="match status" value="1"/>
</dbReference>
<organism evidence="7 8">
    <name type="scientific">Methanococcus maripaludis KA1</name>
    <dbReference type="NCBI Taxonomy" id="637914"/>
    <lineage>
        <taxon>Archaea</taxon>
        <taxon>Methanobacteriati</taxon>
        <taxon>Methanobacteriota</taxon>
        <taxon>Methanomada group</taxon>
        <taxon>Methanococci</taxon>
        <taxon>Methanococcales</taxon>
        <taxon>Methanococcaceae</taxon>
        <taxon>Methanococcus</taxon>
    </lineage>
</organism>
<dbReference type="InterPro" id="IPR024694">
    <property type="entry name" value="PurE_prokaryotes"/>
</dbReference>
<dbReference type="PANTHER" id="PTHR23046:SF2">
    <property type="entry name" value="PHOSPHORIBOSYLAMINOIMIDAZOLE CARBOXYLASE"/>
    <property type="match status" value="1"/>
</dbReference>
<dbReference type="GO" id="GO:0016829">
    <property type="term" value="F:lyase activity"/>
    <property type="evidence" value="ECO:0007669"/>
    <property type="project" value="UniProtKB-KW"/>
</dbReference>
<proteinExistence type="inferred from homology"/>
<dbReference type="Proteomes" id="UP000264208">
    <property type="component" value="Chromosome"/>
</dbReference>
<dbReference type="PIRSF" id="PIRSF001338">
    <property type="entry name" value="AIR_carboxylase"/>
    <property type="match status" value="1"/>
</dbReference>
<feature type="binding site" evidence="3 5">
    <location>
        <position position="38"/>
    </location>
    <ligand>
        <name>substrate</name>
    </ligand>
</feature>
<comment type="function">
    <text evidence="3 4">Catalyzes the conversion of N5-carboxyaminoimidazole ribonucleotide (N5-CAIR) to 4-carboxy-5-aminoimidazole ribonucleotide (CAIR).</text>
</comment>
<feature type="domain" description="PurE" evidence="6">
    <location>
        <begin position="1"/>
        <end position="145"/>
    </location>
</feature>
<dbReference type="EMBL" id="AP011526">
    <property type="protein sequence ID" value="BAP60406.1"/>
    <property type="molecule type" value="Genomic_DNA"/>
</dbReference>
<dbReference type="HAMAP" id="MF_01929">
    <property type="entry name" value="PurE_classI"/>
    <property type="match status" value="1"/>
</dbReference>
<dbReference type="InterPro" id="IPR033747">
    <property type="entry name" value="PurE_ClassI"/>
</dbReference>
<evidence type="ECO:0000256" key="5">
    <source>
        <dbReference type="PIRSR" id="PIRSR001338-1"/>
    </source>
</evidence>
<dbReference type="RefSeq" id="WP_146777956.1">
    <property type="nucleotide sequence ID" value="NZ_AP011526.1"/>
</dbReference>
<evidence type="ECO:0000313" key="7">
    <source>
        <dbReference type="EMBL" id="BAP60406.1"/>
    </source>
</evidence>
<dbReference type="UniPathway" id="UPA00074">
    <property type="reaction ID" value="UER00943"/>
</dbReference>
<evidence type="ECO:0000256" key="1">
    <source>
        <dbReference type="ARBA" id="ARBA00022755"/>
    </source>
</evidence>
<dbReference type="EC" id="5.4.99.18" evidence="3 4"/>
<gene>
    <name evidence="3 7" type="primary">purE</name>
    <name evidence="7" type="ORF">MMKA1_02890</name>
</gene>
<name>A0A2Z5PIS7_METMI</name>
<keyword evidence="7" id="KW-0456">Lyase</keyword>
<keyword evidence="1 3" id="KW-0658">Purine biosynthesis</keyword>
<dbReference type="SUPFAM" id="SSF52255">
    <property type="entry name" value="N5-CAIR mutase (phosphoribosylaminoimidazole carboxylase, PurE)"/>
    <property type="match status" value="1"/>
</dbReference>
<dbReference type="GO" id="GO:0006189">
    <property type="term" value="P:'de novo' IMP biosynthetic process"/>
    <property type="evidence" value="ECO:0007669"/>
    <property type="project" value="UniProtKB-UniRule"/>
</dbReference>
<evidence type="ECO:0000259" key="6">
    <source>
        <dbReference type="SMART" id="SM01001"/>
    </source>
</evidence>